<evidence type="ECO:0000313" key="2">
    <source>
        <dbReference type="EMBL" id="CAG6458177.1"/>
    </source>
</evidence>
<keyword evidence="1" id="KW-0812">Transmembrane</keyword>
<proteinExistence type="predicted"/>
<accession>A0A8D8AJF2</accession>
<dbReference type="EMBL" id="HBUE01034263">
    <property type="protein sequence ID" value="CAG6458177.1"/>
    <property type="molecule type" value="Transcribed_RNA"/>
</dbReference>
<name>A0A8D8AJF2_CULPI</name>
<dbReference type="AlphaFoldDB" id="A0A8D8AJF2"/>
<protein>
    <submittedName>
        <fullName evidence="2">(northern house mosquito) hypothetical protein</fullName>
    </submittedName>
</protein>
<evidence type="ECO:0000256" key="1">
    <source>
        <dbReference type="SAM" id="Phobius"/>
    </source>
</evidence>
<reference evidence="2" key="1">
    <citation type="submission" date="2021-05" db="EMBL/GenBank/DDBJ databases">
        <authorList>
            <person name="Alioto T."/>
            <person name="Alioto T."/>
            <person name="Gomez Garrido J."/>
        </authorList>
    </citation>
    <scope>NUCLEOTIDE SEQUENCE</scope>
</reference>
<feature type="transmembrane region" description="Helical" evidence="1">
    <location>
        <begin position="29"/>
        <end position="49"/>
    </location>
</feature>
<keyword evidence="1" id="KW-0472">Membrane</keyword>
<keyword evidence="1" id="KW-1133">Transmembrane helix</keyword>
<dbReference type="EMBL" id="HBUE01034264">
    <property type="protein sequence ID" value="CAG6458178.1"/>
    <property type="molecule type" value="Transcribed_RNA"/>
</dbReference>
<sequence>MLTRQENTMCRFKINSSVYSLTSLYYTGFLFYLTSYPFPLSHFLTGYLLPRPASSRIPWVDLLLMWGPSATPAAVLLPDLWNRPPAVSFCCSLAWGWTLNSPASRRRCRCCCRLRCPLRVPVPRALEYGDGLELPRHRSSVGIARFPALGLSRGTGLSEPGGSQCGLRFGGFQNGGRRRSSDVG</sequence>
<organism evidence="2">
    <name type="scientific">Culex pipiens</name>
    <name type="common">House mosquito</name>
    <dbReference type="NCBI Taxonomy" id="7175"/>
    <lineage>
        <taxon>Eukaryota</taxon>
        <taxon>Metazoa</taxon>
        <taxon>Ecdysozoa</taxon>
        <taxon>Arthropoda</taxon>
        <taxon>Hexapoda</taxon>
        <taxon>Insecta</taxon>
        <taxon>Pterygota</taxon>
        <taxon>Neoptera</taxon>
        <taxon>Endopterygota</taxon>
        <taxon>Diptera</taxon>
        <taxon>Nematocera</taxon>
        <taxon>Culicoidea</taxon>
        <taxon>Culicidae</taxon>
        <taxon>Culicinae</taxon>
        <taxon>Culicini</taxon>
        <taxon>Culex</taxon>
        <taxon>Culex</taxon>
    </lineage>
</organism>